<organism evidence="2">
    <name type="scientific">Rhodosorus marinus</name>
    <dbReference type="NCBI Taxonomy" id="101924"/>
    <lineage>
        <taxon>Eukaryota</taxon>
        <taxon>Rhodophyta</taxon>
        <taxon>Stylonematophyceae</taxon>
        <taxon>Stylonematales</taxon>
        <taxon>Stylonemataceae</taxon>
        <taxon>Rhodosorus</taxon>
    </lineage>
</organism>
<dbReference type="AlphaFoldDB" id="A0A7S3EQW4"/>
<reference evidence="2" key="1">
    <citation type="submission" date="2021-01" db="EMBL/GenBank/DDBJ databases">
        <authorList>
            <person name="Corre E."/>
            <person name="Pelletier E."/>
            <person name="Niang G."/>
            <person name="Scheremetjew M."/>
            <person name="Finn R."/>
            <person name="Kale V."/>
            <person name="Holt S."/>
            <person name="Cochrane G."/>
            <person name="Meng A."/>
            <person name="Brown T."/>
            <person name="Cohen L."/>
        </authorList>
    </citation>
    <scope>NUCLEOTIDE SEQUENCE</scope>
    <source>
        <strain evidence="2">CCMP 769</strain>
    </source>
</reference>
<sequence>MESVMLRWVLLLGSCYRDTDGNQSGSARNPVALGGSEQLGHTFKHGIVKHAFGSDVPELSLSDHLDRGSDALSSSSGDQIMKTFRGFFHEQQRVCHAHAHAT</sequence>
<gene>
    <name evidence="2" type="ORF">RMAR00112_LOCUS35230</name>
</gene>
<feature type="signal peptide" evidence="1">
    <location>
        <begin position="1"/>
        <end position="21"/>
    </location>
</feature>
<name>A0A7S3EQW4_9RHOD</name>
<evidence type="ECO:0000256" key="1">
    <source>
        <dbReference type="SAM" id="SignalP"/>
    </source>
</evidence>
<proteinExistence type="predicted"/>
<feature type="chain" id="PRO_5031460353" description="Secreted protein" evidence="1">
    <location>
        <begin position="22"/>
        <end position="102"/>
    </location>
</feature>
<dbReference type="EMBL" id="HBHW01045352">
    <property type="protein sequence ID" value="CAE0067154.1"/>
    <property type="molecule type" value="Transcribed_RNA"/>
</dbReference>
<evidence type="ECO:0008006" key="3">
    <source>
        <dbReference type="Google" id="ProtNLM"/>
    </source>
</evidence>
<accession>A0A7S3EQW4</accession>
<protein>
    <recommendedName>
        <fullName evidence="3">Secreted protein</fullName>
    </recommendedName>
</protein>
<keyword evidence="1" id="KW-0732">Signal</keyword>
<evidence type="ECO:0000313" key="2">
    <source>
        <dbReference type="EMBL" id="CAE0067154.1"/>
    </source>
</evidence>